<dbReference type="OrthoDB" id="1470350at2759"/>
<dbReference type="Gene3D" id="1.10.630.10">
    <property type="entry name" value="Cytochrome P450"/>
    <property type="match status" value="2"/>
</dbReference>
<comment type="caution">
    <text evidence="12">The sequence shown here is derived from an EMBL/GenBank/DDBJ whole genome shotgun (WGS) entry which is preliminary data.</text>
</comment>
<dbReference type="InterPro" id="IPR002401">
    <property type="entry name" value="Cyt_P450_E_grp-I"/>
</dbReference>
<evidence type="ECO:0000256" key="3">
    <source>
        <dbReference type="ARBA" id="ARBA00022617"/>
    </source>
</evidence>
<evidence type="ECO:0000256" key="10">
    <source>
        <dbReference type="ARBA" id="ARBA00023136"/>
    </source>
</evidence>
<evidence type="ECO:0000256" key="5">
    <source>
        <dbReference type="ARBA" id="ARBA00022723"/>
    </source>
</evidence>
<dbReference type="FunFam" id="1.10.630.10:FF:000029">
    <property type="entry name" value="Cytochrome P450 734A1"/>
    <property type="match status" value="2"/>
</dbReference>
<keyword evidence="6" id="KW-1133">Transmembrane helix</keyword>
<keyword evidence="3 11" id="KW-0349">Heme</keyword>
<evidence type="ECO:0000256" key="1">
    <source>
        <dbReference type="ARBA" id="ARBA00004370"/>
    </source>
</evidence>
<dbReference type="PANTHER" id="PTHR24282">
    <property type="entry name" value="CYTOCHROME P450 FAMILY MEMBER"/>
    <property type="match status" value="1"/>
</dbReference>
<dbReference type="EMBL" id="PKPP01012468">
    <property type="protein sequence ID" value="PWA42343.1"/>
    <property type="molecule type" value="Genomic_DNA"/>
</dbReference>
<keyword evidence="10" id="KW-0472">Membrane</keyword>
<evidence type="ECO:0000256" key="4">
    <source>
        <dbReference type="ARBA" id="ARBA00022692"/>
    </source>
</evidence>
<dbReference type="GO" id="GO:0016020">
    <property type="term" value="C:membrane"/>
    <property type="evidence" value="ECO:0007669"/>
    <property type="project" value="UniProtKB-SubCell"/>
</dbReference>
<evidence type="ECO:0000256" key="8">
    <source>
        <dbReference type="ARBA" id="ARBA00023004"/>
    </source>
</evidence>
<sequence length="881" mass="102459">METKTMYCLLGLAAMVVFYVWRVCNYLWFEPKKKEKFLRSQGIKGSSYRFIIGDLKEIVKMTKEAKSKPMSLSNDIAPRVSPFFYKCLTTYGKICFTWMGPKLMVCITEPAMVREILNNHYQFQKSRGGNPLSKLFAKGIFDTEGDQWVKHRKIINPAFHVEKIKHMMPAFYVSCREMIDKWEEMLVNKSSCEVDVWPYLETFTRDVISRTAFGSSYEQGRKIFELQTENAKLLIKAFQSVYFPGYRFICPKYMRFNRFVPTKRHKRMKEIDREVRELIRSIINKRIALIEAGETSKNDLLGILLDSSYKYVKEHENKSYGLSIEEVVEECKLFYFAGQETTRNMLVWTMVLLSQHIDWQIRAREEVLHVFGKNIPDIDGLNQLKTVSMIFNEVLRLYPTGSVLKRLIHKETKVGNLNLPANTLIQVDSLFLHHDRDIWGNDAKEFNPERFSKGKICFTWMGPKLMVCISEPAMAREILNNYYQFQKSRGGNPLSKLVVKGIFDAEGDQWVKHRKIINPAFHVEKIKHMLPAFYVSCREMIDKWEEMLLDKSSCEVDVWPYLETFTSDVISRTAFGSSYEQGRKIFELQTENAKLLMKAFQSVYFPGYRFNRFVPTKRHKRMKEIDREVRALIRSIINKRVALIEAGETSNDDLLGILLDSNYKYSKELENKSYGLSIEEVVEECKLFYFAGQETTGNTLAWTMVLLSQHIDWQTRAREEVLHVFGKSKPDIDGLNQLKTISMILNEVLRLYPPVSVLRRLIHKETKVGNFTLPANTLIQVSPLFLHHDRDIWGDDAKEFNPERFSKGISHVTKGQASYIPFGGGPRICIGQNFGMLEAKMALAMILQNFSFELSSSYSHAPHDMFTLQPQFGAHLILHKL</sequence>
<dbReference type="GO" id="GO:0004497">
    <property type="term" value="F:monooxygenase activity"/>
    <property type="evidence" value="ECO:0007669"/>
    <property type="project" value="UniProtKB-KW"/>
</dbReference>
<dbReference type="PROSITE" id="PS00086">
    <property type="entry name" value="CYTOCHROME_P450"/>
    <property type="match status" value="1"/>
</dbReference>
<dbReference type="InterPro" id="IPR017972">
    <property type="entry name" value="Cyt_P450_CS"/>
</dbReference>
<comment type="cofactor">
    <cofactor evidence="11">
        <name>heme</name>
        <dbReference type="ChEBI" id="CHEBI:30413"/>
    </cofactor>
</comment>
<reference evidence="12 13" key="1">
    <citation type="journal article" date="2018" name="Mol. Plant">
        <title>The genome of Artemisia annua provides insight into the evolution of Asteraceae family and artemisinin biosynthesis.</title>
        <authorList>
            <person name="Shen Q."/>
            <person name="Zhang L."/>
            <person name="Liao Z."/>
            <person name="Wang S."/>
            <person name="Yan T."/>
            <person name="Shi P."/>
            <person name="Liu M."/>
            <person name="Fu X."/>
            <person name="Pan Q."/>
            <person name="Wang Y."/>
            <person name="Lv Z."/>
            <person name="Lu X."/>
            <person name="Zhang F."/>
            <person name="Jiang W."/>
            <person name="Ma Y."/>
            <person name="Chen M."/>
            <person name="Hao X."/>
            <person name="Li L."/>
            <person name="Tang Y."/>
            <person name="Lv G."/>
            <person name="Zhou Y."/>
            <person name="Sun X."/>
            <person name="Brodelius P.E."/>
            <person name="Rose J.K.C."/>
            <person name="Tang K."/>
        </authorList>
    </citation>
    <scope>NUCLEOTIDE SEQUENCE [LARGE SCALE GENOMIC DNA]</scope>
    <source>
        <strain evidence="13">cv. Huhao1</strain>
        <tissue evidence="12">Leaf</tissue>
    </source>
</reference>
<dbReference type="Pfam" id="PF00067">
    <property type="entry name" value="p450"/>
    <property type="match status" value="1"/>
</dbReference>
<accession>A0A2U1L027</accession>
<dbReference type="AlphaFoldDB" id="A0A2U1L027"/>
<dbReference type="InterPro" id="IPR050665">
    <property type="entry name" value="Cytochrome_P450_Monooxygen"/>
</dbReference>
<name>A0A2U1L027_ARTAN</name>
<keyword evidence="4" id="KW-0812">Transmembrane</keyword>
<evidence type="ECO:0000256" key="9">
    <source>
        <dbReference type="ARBA" id="ARBA00023033"/>
    </source>
</evidence>
<evidence type="ECO:0000256" key="11">
    <source>
        <dbReference type="PIRSR" id="PIRSR602401-1"/>
    </source>
</evidence>
<dbReference type="PRINTS" id="PR00385">
    <property type="entry name" value="P450"/>
</dbReference>
<evidence type="ECO:0000256" key="6">
    <source>
        <dbReference type="ARBA" id="ARBA00022989"/>
    </source>
</evidence>
<dbReference type="InterPro" id="IPR036396">
    <property type="entry name" value="Cyt_P450_sf"/>
</dbReference>
<organism evidence="12 13">
    <name type="scientific">Artemisia annua</name>
    <name type="common">Sweet wormwood</name>
    <dbReference type="NCBI Taxonomy" id="35608"/>
    <lineage>
        <taxon>Eukaryota</taxon>
        <taxon>Viridiplantae</taxon>
        <taxon>Streptophyta</taxon>
        <taxon>Embryophyta</taxon>
        <taxon>Tracheophyta</taxon>
        <taxon>Spermatophyta</taxon>
        <taxon>Magnoliopsida</taxon>
        <taxon>eudicotyledons</taxon>
        <taxon>Gunneridae</taxon>
        <taxon>Pentapetalae</taxon>
        <taxon>asterids</taxon>
        <taxon>campanulids</taxon>
        <taxon>Asterales</taxon>
        <taxon>Asteraceae</taxon>
        <taxon>Asteroideae</taxon>
        <taxon>Anthemideae</taxon>
        <taxon>Artemisiinae</taxon>
        <taxon>Artemisia</taxon>
    </lineage>
</organism>
<evidence type="ECO:0000313" key="12">
    <source>
        <dbReference type="EMBL" id="PWA42343.1"/>
    </source>
</evidence>
<gene>
    <name evidence="12" type="ORF">CTI12_AA545330</name>
</gene>
<keyword evidence="13" id="KW-1185">Reference proteome</keyword>
<evidence type="ECO:0000256" key="7">
    <source>
        <dbReference type="ARBA" id="ARBA00023002"/>
    </source>
</evidence>
<dbReference type="GO" id="GO:0020037">
    <property type="term" value="F:heme binding"/>
    <property type="evidence" value="ECO:0007669"/>
    <property type="project" value="InterPro"/>
</dbReference>
<dbReference type="InterPro" id="IPR001128">
    <property type="entry name" value="Cyt_P450"/>
</dbReference>
<dbReference type="GO" id="GO:0016705">
    <property type="term" value="F:oxidoreductase activity, acting on paired donors, with incorporation or reduction of molecular oxygen"/>
    <property type="evidence" value="ECO:0007669"/>
    <property type="project" value="InterPro"/>
</dbReference>
<dbReference type="PRINTS" id="PR00463">
    <property type="entry name" value="EP450I"/>
</dbReference>
<keyword evidence="7" id="KW-0560">Oxidoreductase</keyword>
<dbReference type="CDD" id="cd20642">
    <property type="entry name" value="CYP72"/>
    <property type="match status" value="1"/>
</dbReference>
<feature type="binding site" description="axial binding residue" evidence="11">
    <location>
        <position position="829"/>
    </location>
    <ligand>
        <name>heme</name>
        <dbReference type="ChEBI" id="CHEBI:30413"/>
    </ligand>
    <ligandPart>
        <name>Fe</name>
        <dbReference type="ChEBI" id="CHEBI:18248"/>
    </ligandPart>
</feature>
<keyword evidence="5 11" id="KW-0479">Metal-binding</keyword>
<comment type="subcellular location">
    <subcellularLocation>
        <location evidence="1">Membrane</location>
    </subcellularLocation>
</comment>
<keyword evidence="9" id="KW-0503">Monooxygenase</keyword>
<dbReference type="Proteomes" id="UP000245207">
    <property type="component" value="Unassembled WGS sequence"/>
</dbReference>
<dbReference type="STRING" id="35608.A0A2U1L027"/>
<keyword evidence="8 11" id="KW-0408">Iron</keyword>
<comment type="similarity">
    <text evidence="2">Belongs to the cytochrome P450 family.</text>
</comment>
<evidence type="ECO:0000313" key="13">
    <source>
        <dbReference type="Proteomes" id="UP000245207"/>
    </source>
</evidence>
<dbReference type="GO" id="GO:0005506">
    <property type="term" value="F:iron ion binding"/>
    <property type="evidence" value="ECO:0007669"/>
    <property type="project" value="InterPro"/>
</dbReference>
<evidence type="ECO:0000256" key="2">
    <source>
        <dbReference type="ARBA" id="ARBA00010617"/>
    </source>
</evidence>
<dbReference type="SUPFAM" id="SSF48264">
    <property type="entry name" value="Cytochrome P450"/>
    <property type="match status" value="2"/>
</dbReference>
<protein>
    <submittedName>
        <fullName evidence="12">Cytochrome P450</fullName>
    </submittedName>
</protein>
<proteinExistence type="inferred from homology"/>
<dbReference type="PANTHER" id="PTHR24282:SF234">
    <property type="entry name" value="CYTOCHROME P450-RELATED"/>
    <property type="match status" value="1"/>
</dbReference>